<dbReference type="Pfam" id="PF00294">
    <property type="entry name" value="PfkB"/>
    <property type="match status" value="1"/>
</dbReference>
<dbReference type="RefSeq" id="WP_330171226.1">
    <property type="nucleotide sequence ID" value="NZ_CP137080.1"/>
</dbReference>
<dbReference type="GO" id="GO:0016301">
    <property type="term" value="F:kinase activity"/>
    <property type="evidence" value="ECO:0007669"/>
    <property type="project" value="UniProtKB-KW"/>
</dbReference>
<feature type="domain" description="Carbohydrate kinase PfkB" evidence="4">
    <location>
        <begin position="15"/>
        <end position="289"/>
    </location>
</feature>
<dbReference type="InterPro" id="IPR029056">
    <property type="entry name" value="Ribokinase-like"/>
</dbReference>
<dbReference type="KEGG" id="mliy:RYJ27_02675"/>
<dbReference type="InterPro" id="IPR002173">
    <property type="entry name" value="Carboh/pur_kinase_PfkB_CS"/>
</dbReference>
<dbReference type="EMBL" id="CP137080">
    <property type="protein sequence ID" value="WOQ70145.1"/>
    <property type="molecule type" value="Genomic_DNA"/>
</dbReference>
<proteinExistence type="inferred from homology"/>
<evidence type="ECO:0000256" key="1">
    <source>
        <dbReference type="ARBA" id="ARBA00010688"/>
    </source>
</evidence>
<evidence type="ECO:0000256" key="3">
    <source>
        <dbReference type="ARBA" id="ARBA00022777"/>
    </source>
</evidence>
<dbReference type="AlphaFoldDB" id="A0AAU0MHP7"/>
<sequence length="307" mass="31759">MSTTRTVVVGDALIDELRDDRGVREFVGGAALNVAVGLSRLGVPTTLIAMVGDDEAGQRIRAYLRDFDVQLLASPSPHGSSRAVSTRVGGAEPQYVFNEAAQGRRIVFGDAERAAIADAPFTVVSCFPFDDEPQAAEFADALAASQTRLVIDPNPRTGMMRDLAAFVAGYEALVPRADLVKLGDDDAALLYASPLSEAVDATRALGAPVVLCTRGGAGAGIVAEGVDIAVPIASMPGRIVDTMGAGDASLAATVAALVGENVPSDAASWEMALEGAMRIAAATCRFEGALLRTPDELADVDVDRLST</sequence>
<evidence type="ECO:0000256" key="2">
    <source>
        <dbReference type="ARBA" id="ARBA00022679"/>
    </source>
</evidence>
<evidence type="ECO:0000259" key="4">
    <source>
        <dbReference type="Pfam" id="PF00294"/>
    </source>
</evidence>
<gene>
    <name evidence="5" type="ORF">RYJ27_02675</name>
</gene>
<accession>A0AAU0MHP7</accession>
<keyword evidence="3 5" id="KW-0418">Kinase</keyword>
<dbReference type="PANTHER" id="PTHR43085:SF57">
    <property type="entry name" value="CARBOHYDRATE KINASE PFKB DOMAIN-CONTAINING PROTEIN"/>
    <property type="match status" value="1"/>
</dbReference>
<comment type="similarity">
    <text evidence="1">Belongs to the carbohydrate kinase PfkB family.</text>
</comment>
<evidence type="ECO:0000313" key="5">
    <source>
        <dbReference type="EMBL" id="WOQ70145.1"/>
    </source>
</evidence>
<dbReference type="InterPro" id="IPR050306">
    <property type="entry name" value="PfkB_Carbo_kinase"/>
</dbReference>
<dbReference type="Gene3D" id="3.40.1190.20">
    <property type="match status" value="1"/>
</dbReference>
<dbReference type="PANTHER" id="PTHR43085">
    <property type="entry name" value="HEXOKINASE FAMILY MEMBER"/>
    <property type="match status" value="1"/>
</dbReference>
<dbReference type="SUPFAM" id="SSF53613">
    <property type="entry name" value="Ribokinase-like"/>
    <property type="match status" value="1"/>
</dbReference>
<reference evidence="5 6" key="1">
    <citation type="submission" date="2023-10" db="EMBL/GenBank/DDBJ databases">
        <title>Y20.</title>
        <authorList>
            <person name="Zhang G."/>
            <person name="Ding Y."/>
        </authorList>
    </citation>
    <scope>NUCLEOTIDE SEQUENCE [LARGE SCALE GENOMIC DNA]</scope>
    <source>
        <strain evidence="5 6">Y20</strain>
    </source>
</reference>
<organism evidence="5 6">
    <name type="scientific">Microbacterium limosum</name>
    <dbReference type="NCBI Taxonomy" id="3079935"/>
    <lineage>
        <taxon>Bacteria</taxon>
        <taxon>Bacillati</taxon>
        <taxon>Actinomycetota</taxon>
        <taxon>Actinomycetes</taxon>
        <taxon>Micrococcales</taxon>
        <taxon>Microbacteriaceae</taxon>
        <taxon>Microbacterium</taxon>
    </lineage>
</organism>
<keyword evidence="6" id="KW-1185">Reference proteome</keyword>
<protein>
    <submittedName>
        <fullName evidence="5">PfkB family carbohydrate kinase</fullName>
    </submittedName>
</protein>
<keyword evidence="2" id="KW-0808">Transferase</keyword>
<dbReference type="PROSITE" id="PS00583">
    <property type="entry name" value="PFKB_KINASES_1"/>
    <property type="match status" value="1"/>
</dbReference>
<name>A0AAU0MHP7_9MICO</name>
<dbReference type="InterPro" id="IPR011611">
    <property type="entry name" value="PfkB_dom"/>
</dbReference>
<dbReference type="Proteomes" id="UP001329313">
    <property type="component" value="Chromosome"/>
</dbReference>
<evidence type="ECO:0000313" key="6">
    <source>
        <dbReference type="Proteomes" id="UP001329313"/>
    </source>
</evidence>